<keyword evidence="2 5" id="KW-0812">Transmembrane</keyword>
<feature type="transmembrane region" description="Helical" evidence="5">
    <location>
        <begin position="71"/>
        <end position="92"/>
    </location>
</feature>
<protein>
    <submittedName>
        <fullName evidence="6">CvpA family protein</fullName>
    </submittedName>
</protein>
<comment type="caution">
    <text evidence="6">The sequence shown here is derived from an EMBL/GenBank/DDBJ whole genome shotgun (WGS) entry which is preliminary data.</text>
</comment>
<evidence type="ECO:0000256" key="1">
    <source>
        <dbReference type="ARBA" id="ARBA00004141"/>
    </source>
</evidence>
<dbReference type="EMBL" id="JAAGRR010000037">
    <property type="protein sequence ID" value="NDY42147.1"/>
    <property type="molecule type" value="Genomic_DNA"/>
</dbReference>
<evidence type="ECO:0000256" key="5">
    <source>
        <dbReference type="SAM" id="Phobius"/>
    </source>
</evidence>
<dbReference type="Proteomes" id="UP000469346">
    <property type="component" value="Unassembled WGS sequence"/>
</dbReference>
<comment type="subcellular location">
    <subcellularLocation>
        <location evidence="1">Membrane</location>
        <topology evidence="1">Multi-pass membrane protein</topology>
    </subcellularLocation>
</comment>
<dbReference type="InterPro" id="IPR052719">
    <property type="entry name" value="CvpA-like"/>
</dbReference>
<dbReference type="Pfam" id="PF02674">
    <property type="entry name" value="Colicin_V"/>
    <property type="match status" value="1"/>
</dbReference>
<evidence type="ECO:0000256" key="2">
    <source>
        <dbReference type="ARBA" id="ARBA00022692"/>
    </source>
</evidence>
<accession>A0A6N9TRS4</accession>
<dbReference type="GO" id="GO:0016020">
    <property type="term" value="C:membrane"/>
    <property type="evidence" value="ECO:0007669"/>
    <property type="project" value="UniProtKB-SubCell"/>
</dbReference>
<dbReference type="RefSeq" id="WP_163298294.1">
    <property type="nucleotide sequence ID" value="NZ_JAAGRR010000037.1"/>
</dbReference>
<feature type="transmembrane region" description="Helical" evidence="5">
    <location>
        <begin position="113"/>
        <end position="132"/>
    </location>
</feature>
<dbReference type="InterPro" id="IPR003825">
    <property type="entry name" value="Colicin-V_CvpA"/>
</dbReference>
<gene>
    <name evidence="6" type="ORF">G3N55_04715</name>
</gene>
<evidence type="ECO:0000256" key="4">
    <source>
        <dbReference type="ARBA" id="ARBA00023136"/>
    </source>
</evidence>
<keyword evidence="3 5" id="KW-1133">Transmembrane helix</keyword>
<organism evidence="6 7">
    <name type="scientific">Dissulfurirhabdus thermomarina</name>
    <dbReference type="NCBI Taxonomy" id="1765737"/>
    <lineage>
        <taxon>Bacteria</taxon>
        <taxon>Deltaproteobacteria</taxon>
        <taxon>Dissulfurirhabdaceae</taxon>
        <taxon>Dissulfurirhabdus</taxon>
    </lineage>
</organism>
<name>A0A6N9TRS4_DISTH</name>
<evidence type="ECO:0000256" key="3">
    <source>
        <dbReference type="ARBA" id="ARBA00022989"/>
    </source>
</evidence>
<keyword evidence="7" id="KW-1185">Reference proteome</keyword>
<dbReference type="PANTHER" id="PTHR36926:SF1">
    <property type="entry name" value="COLICIN V PRODUCTION PROTEIN"/>
    <property type="match status" value="1"/>
</dbReference>
<feature type="transmembrane region" description="Helical" evidence="5">
    <location>
        <begin position="35"/>
        <end position="51"/>
    </location>
</feature>
<reference evidence="6 7" key="1">
    <citation type="submission" date="2020-02" db="EMBL/GenBank/DDBJ databases">
        <title>Comparative genomics of sulfur disproportionating microorganisms.</title>
        <authorList>
            <person name="Ward L.M."/>
            <person name="Bertran E."/>
            <person name="Johnston D.T."/>
        </authorList>
    </citation>
    <scope>NUCLEOTIDE SEQUENCE [LARGE SCALE GENOMIC DNA]</scope>
    <source>
        <strain evidence="6 7">DSM 100025</strain>
    </source>
</reference>
<feature type="transmembrane region" description="Helical" evidence="5">
    <location>
        <begin position="12"/>
        <end position="28"/>
    </location>
</feature>
<dbReference type="GO" id="GO:0009403">
    <property type="term" value="P:toxin biosynthetic process"/>
    <property type="evidence" value="ECO:0007669"/>
    <property type="project" value="InterPro"/>
</dbReference>
<sequence>MGGWFPDFTWVDYVIAAMVAVMLVRSLLKGFSRSIASVLGLVLGFVAAVSWGPALGKVLSPWVENPGWRTVLAFVFILVTAVLAATAAGVLARNTLESLKLGWLDRALGAALGLVKGILLAAVFFAALSLVLPGDYPAIRGSVLGPRIVRPLGLLKSLLFRDARPFKGLAPWRRGVTAAPPAARRAA</sequence>
<dbReference type="AlphaFoldDB" id="A0A6N9TRS4"/>
<dbReference type="PANTHER" id="PTHR36926">
    <property type="entry name" value="COLICIN V PRODUCTION PROTEIN"/>
    <property type="match status" value="1"/>
</dbReference>
<evidence type="ECO:0000313" key="7">
    <source>
        <dbReference type="Proteomes" id="UP000469346"/>
    </source>
</evidence>
<evidence type="ECO:0000313" key="6">
    <source>
        <dbReference type="EMBL" id="NDY42147.1"/>
    </source>
</evidence>
<proteinExistence type="predicted"/>
<keyword evidence="4 5" id="KW-0472">Membrane</keyword>